<dbReference type="InterPro" id="IPR052207">
    <property type="entry name" value="Max-like/E-box_TFs"/>
</dbReference>
<dbReference type="AlphaFoldDB" id="A0A163IZ89"/>
<keyword evidence="9" id="KW-1185">Reference proteome</keyword>
<reference evidence="8" key="1">
    <citation type="submission" date="2016-04" db="EMBL/GenBank/DDBJ databases">
        <authorList>
            <person name="Evans L.H."/>
            <person name="Alamgir A."/>
            <person name="Owens N."/>
            <person name="Weber N.D."/>
            <person name="Virtaneva K."/>
            <person name="Barbian K."/>
            <person name="Babar A."/>
            <person name="Rosenke K."/>
        </authorList>
    </citation>
    <scope>NUCLEOTIDE SEQUENCE [LARGE SCALE GENOMIC DNA]</scope>
    <source>
        <strain evidence="8">CBS 101.48</strain>
    </source>
</reference>
<dbReference type="PANTHER" id="PTHR15741">
    <property type="entry name" value="BASIC HELIX-LOOP-HELIX ZIP TRANSCRIPTION FACTOR"/>
    <property type="match status" value="1"/>
</dbReference>
<keyword evidence="4" id="KW-0804">Transcription</keyword>
<dbReference type="PROSITE" id="PS50888">
    <property type="entry name" value="BHLH"/>
    <property type="match status" value="1"/>
</dbReference>
<protein>
    <recommendedName>
        <fullName evidence="7">BHLH domain-containing protein</fullName>
    </recommendedName>
</protein>
<name>A0A163IZ89_ABSGL</name>
<dbReference type="Pfam" id="PF00010">
    <property type="entry name" value="HLH"/>
    <property type="match status" value="1"/>
</dbReference>
<evidence type="ECO:0000256" key="2">
    <source>
        <dbReference type="ARBA" id="ARBA00023015"/>
    </source>
</evidence>
<evidence type="ECO:0000256" key="1">
    <source>
        <dbReference type="ARBA" id="ARBA00004123"/>
    </source>
</evidence>
<dbReference type="PANTHER" id="PTHR15741:SF27">
    <property type="entry name" value="TRANSCRIPTION FACTOR AP-4"/>
    <property type="match status" value="1"/>
</dbReference>
<dbReference type="Gene3D" id="4.10.280.10">
    <property type="entry name" value="Helix-loop-helix DNA-binding domain"/>
    <property type="match status" value="1"/>
</dbReference>
<evidence type="ECO:0000313" key="8">
    <source>
        <dbReference type="EMBL" id="SAL98630.1"/>
    </source>
</evidence>
<accession>A0A163IZ89</accession>
<feature type="region of interest" description="Disordered" evidence="6">
    <location>
        <begin position="73"/>
        <end position="103"/>
    </location>
</feature>
<feature type="compositionally biased region" description="Basic residues" evidence="6">
    <location>
        <begin position="88"/>
        <end position="100"/>
    </location>
</feature>
<dbReference type="GO" id="GO:0000981">
    <property type="term" value="F:DNA-binding transcription factor activity, RNA polymerase II-specific"/>
    <property type="evidence" value="ECO:0007669"/>
    <property type="project" value="TreeGrafter"/>
</dbReference>
<dbReference type="GO" id="GO:0000978">
    <property type="term" value="F:RNA polymerase II cis-regulatory region sequence-specific DNA binding"/>
    <property type="evidence" value="ECO:0007669"/>
    <property type="project" value="TreeGrafter"/>
</dbReference>
<feature type="region of interest" description="Disordered" evidence="6">
    <location>
        <begin position="1"/>
        <end position="48"/>
    </location>
</feature>
<dbReference type="STRING" id="4829.A0A163IZ89"/>
<dbReference type="GO" id="GO:0046983">
    <property type="term" value="F:protein dimerization activity"/>
    <property type="evidence" value="ECO:0007669"/>
    <property type="project" value="InterPro"/>
</dbReference>
<keyword evidence="2" id="KW-0805">Transcription regulation</keyword>
<dbReference type="EMBL" id="LT552278">
    <property type="protein sequence ID" value="SAL98630.1"/>
    <property type="molecule type" value="Genomic_DNA"/>
</dbReference>
<evidence type="ECO:0000259" key="7">
    <source>
        <dbReference type="PROSITE" id="PS50888"/>
    </source>
</evidence>
<proteinExistence type="predicted"/>
<dbReference type="InParanoid" id="A0A163IZ89"/>
<feature type="compositionally biased region" description="Basic and acidic residues" evidence="6">
    <location>
        <begin position="38"/>
        <end position="48"/>
    </location>
</feature>
<dbReference type="OrthoDB" id="5778525at2759"/>
<dbReference type="GO" id="GO:0005634">
    <property type="term" value="C:nucleus"/>
    <property type="evidence" value="ECO:0007669"/>
    <property type="project" value="UniProtKB-SubCell"/>
</dbReference>
<feature type="compositionally biased region" description="Basic and acidic residues" evidence="6">
    <location>
        <begin position="16"/>
        <end position="28"/>
    </location>
</feature>
<organism evidence="8">
    <name type="scientific">Absidia glauca</name>
    <name type="common">Pin mould</name>
    <dbReference type="NCBI Taxonomy" id="4829"/>
    <lineage>
        <taxon>Eukaryota</taxon>
        <taxon>Fungi</taxon>
        <taxon>Fungi incertae sedis</taxon>
        <taxon>Mucoromycota</taxon>
        <taxon>Mucoromycotina</taxon>
        <taxon>Mucoromycetes</taxon>
        <taxon>Mucorales</taxon>
        <taxon>Cunninghamellaceae</taxon>
        <taxon>Absidia</taxon>
    </lineage>
</organism>
<dbReference type="InterPro" id="IPR036638">
    <property type="entry name" value="HLH_DNA-bd_sf"/>
</dbReference>
<evidence type="ECO:0000313" key="9">
    <source>
        <dbReference type="Proteomes" id="UP000078561"/>
    </source>
</evidence>
<dbReference type="Proteomes" id="UP000078561">
    <property type="component" value="Unassembled WGS sequence"/>
</dbReference>
<dbReference type="SUPFAM" id="SSF47459">
    <property type="entry name" value="HLH, helix-loop-helix DNA-binding domain"/>
    <property type="match status" value="1"/>
</dbReference>
<dbReference type="InterPro" id="IPR011598">
    <property type="entry name" value="bHLH_dom"/>
</dbReference>
<gene>
    <name evidence="8" type="primary">ABSGL_04185.1 scaffold 5169</name>
</gene>
<evidence type="ECO:0000256" key="4">
    <source>
        <dbReference type="ARBA" id="ARBA00023163"/>
    </source>
</evidence>
<comment type="subcellular location">
    <subcellularLocation>
        <location evidence="1">Nucleus</location>
    </subcellularLocation>
</comment>
<feature type="domain" description="BHLH" evidence="7">
    <location>
        <begin position="110"/>
        <end position="180"/>
    </location>
</feature>
<keyword evidence="5" id="KW-0539">Nucleus</keyword>
<evidence type="ECO:0000256" key="6">
    <source>
        <dbReference type="SAM" id="MobiDB-lite"/>
    </source>
</evidence>
<sequence>MYSTSTGKKLSQLPDLDAHHSVPREPLKRKSRQINGLHTDDLDPLTKDNYPRMGYTRSPSFCMIPSVPNSTILSPSSSATPVVPKLSAPRKPKPGGRGKKPPHELLSEAQKKANHIASEQKRRHNIRIGFDQLTDIVPTLSHCHRSESLILQKCKSSLASSRRLSYFFIAYVAYDYIQQLLDNKTILKDRIRELQMILGDT</sequence>
<evidence type="ECO:0000256" key="3">
    <source>
        <dbReference type="ARBA" id="ARBA00023125"/>
    </source>
</evidence>
<evidence type="ECO:0000256" key="5">
    <source>
        <dbReference type="ARBA" id="ARBA00023242"/>
    </source>
</evidence>
<keyword evidence="3" id="KW-0238">DNA-binding</keyword>